<feature type="region of interest" description="Disordered" evidence="1">
    <location>
        <begin position="58"/>
        <end position="130"/>
    </location>
</feature>
<dbReference type="AlphaFoldDB" id="A0A0E0IAL1"/>
<dbReference type="Proteomes" id="UP000006591">
    <property type="component" value="Chromosome 8"/>
</dbReference>
<sequence>MWHVLEHHLCPQVLGGSNLEKFLLYKSMHRVLFHNLDKSMDEVGPSLNGIYQSLERNFSAGGNRKGKRSRVDKEDEEIEFEESEDGEEEVEFDDASSGAEDDNGHDVSIDGLNANNDDNGDELMGTSTRVEEDIEASVFLTFEH</sequence>
<dbReference type="STRING" id="4536.A0A0E0IAL1"/>
<dbReference type="eggNOG" id="ENOG502R6JA">
    <property type="taxonomic scope" value="Eukaryota"/>
</dbReference>
<name>A0A0E0IAL1_ORYNI</name>
<accession>A0A0E0IAL1</accession>
<dbReference type="Gramene" id="ONIVA08G12240.1">
    <property type="protein sequence ID" value="ONIVA08G12240.1"/>
    <property type="gene ID" value="ONIVA08G12240"/>
</dbReference>
<feature type="compositionally biased region" description="Acidic residues" evidence="1">
    <location>
        <begin position="74"/>
        <end position="101"/>
    </location>
</feature>
<evidence type="ECO:0000313" key="3">
    <source>
        <dbReference type="Proteomes" id="UP000006591"/>
    </source>
</evidence>
<dbReference type="HOGENOM" id="CLU_160967_0_0_1"/>
<reference evidence="2" key="2">
    <citation type="submission" date="2018-04" db="EMBL/GenBank/DDBJ databases">
        <title>OnivRS2 (Oryza nivara Reference Sequence Version 2).</title>
        <authorList>
            <person name="Zhang J."/>
            <person name="Kudrna D."/>
            <person name="Lee S."/>
            <person name="Talag J."/>
            <person name="Rajasekar S."/>
            <person name="Welchert J."/>
            <person name="Hsing Y.-I."/>
            <person name="Wing R.A."/>
        </authorList>
    </citation>
    <scope>NUCLEOTIDE SEQUENCE [LARGE SCALE GENOMIC DNA]</scope>
    <source>
        <strain evidence="2">SL10</strain>
    </source>
</reference>
<evidence type="ECO:0000313" key="2">
    <source>
        <dbReference type="EnsemblPlants" id="ONIVA08G12240.1"/>
    </source>
</evidence>
<reference evidence="2" key="1">
    <citation type="submission" date="2015-04" db="UniProtKB">
        <authorList>
            <consortium name="EnsemblPlants"/>
        </authorList>
    </citation>
    <scope>IDENTIFICATION</scope>
    <source>
        <strain evidence="2">SL10</strain>
    </source>
</reference>
<evidence type="ECO:0000256" key="1">
    <source>
        <dbReference type="SAM" id="MobiDB-lite"/>
    </source>
</evidence>
<dbReference type="OMA" id="HMRISTR"/>
<proteinExistence type="predicted"/>
<protein>
    <submittedName>
        <fullName evidence="2">Uncharacterized protein</fullName>
    </submittedName>
</protein>
<keyword evidence="3" id="KW-1185">Reference proteome</keyword>
<organism evidence="2">
    <name type="scientific">Oryza nivara</name>
    <name type="common">Indian wild rice</name>
    <name type="synonym">Oryza sativa f. spontanea</name>
    <dbReference type="NCBI Taxonomy" id="4536"/>
    <lineage>
        <taxon>Eukaryota</taxon>
        <taxon>Viridiplantae</taxon>
        <taxon>Streptophyta</taxon>
        <taxon>Embryophyta</taxon>
        <taxon>Tracheophyta</taxon>
        <taxon>Spermatophyta</taxon>
        <taxon>Magnoliopsida</taxon>
        <taxon>Liliopsida</taxon>
        <taxon>Poales</taxon>
        <taxon>Poaceae</taxon>
        <taxon>BOP clade</taxon>
        <taxon>Oryzoideae</taxon>
        <taxon>Oryzeae</taxon>
        <taxon>Oryzinae</taxon>
        <taxon>Oryza</taxon>
    </lineage>
</organism>
<dbReference type="EnsemblPlants" id="ONIVA08G12240.1">
    <property type="protein sequence ID" value="ONIVA08G12240.1"/>
    <property type="gene ID" value="ONIVA08G12240"/>
</dbReference>